<feature type="region of interest" description="Disordered" evidence="1">
    <location>
        <begin position="370"/>
        <end position="396"/>
    </location>
</feature>
<feature type="transmembrane region" description="Helical" evidence="2">
    <location>
        <begin position="207"/>
        <end position="231"/>
    </location>
</feature>
<accession>A0A0L8GK96</accession>
<keyword evidence="2" id="KW-1133">Transmembrane helix</keyword>
<gene>
    <name evidence="3" type="ORF">OCBIM_22032670mg</name>
</gene>
<sequence>MNMNEESESVPSNGSLPEILTVTILSTFNDSMGENGERAAQVFRAHSLIVSMFALAFTAVVGFLSSSVVITTLAIGRLIKDHYYILLTTLLIIAIIFNVIWSPLEIICLLMYHNGNTLFLSMKETTHSLYLLLIATKAGLLFLIALWFLLSQYGCSKACRKFLVYIGLPLVISIGFAIGVLYGVLSYSYELSADSQSFYHIFNSKSYLMKVLVLTILIGLLFIKCLLFLAVKLKQKTIEKPRANSVASTSEHSITLPTLTPSDSGGEYKELKSKPLRKNSHPPNQLLVSNNPSGVTQVEPPTHKKNSFSFNSGAFLQMFGRRRHTICQFGEIGDNGYTDHQTQAQGYQYVRKFSVDIAALQAQLEDPKSHSSISSFKSAEDLPPNPFQPPSVRTPSSIEEASTSFKSIGKKSSVPPRITVESVVEEESHPSISKEIHNVSMTQCYKICVILLISFLVSIMPVYLTEAIRSLISVDSYINSLICTTALSGLSTVIFPLTVIFTDAAVYKAFRTMLSQCCLGADKDTALKETQSMLPSVVPSDSRISQL</sequence>
<protein>
    <recommendedName>
        <fullName evidence="4">G-protein coupled receptors family 1 profile domain-containing protein</fullName>
    </recommendedName>
</protein>
<dbReference type="SUPFAM" id="SSF81321">
    <property type="entry name" value="Family A G protein-coupled receptor-like"/>
    <property type="match status" value="1"/>
</dbReference>
<organism evidence="3">
    <name type="scientific">Octopus bimaculoides</name>
    <name type="common">California two-spotted octopus</name>
    <dbReference type="NCBI Taxonomy" id="37653"/>
    <lineage>
        <taxon>Eukaryota</taxon>
        <taxon>Metazoa</taxon>
        <taxon>Spiralia</taxon>
        <taxon>Lophotrochozoa</taxon>
        <taxon>Mollusca</taxon>
        <taxon>Cephalopoda</taxon>
        <taxon>Coleoidea</taxon>
        <taxon>Octopodiformes</taxon>
        <taxon>Octopoda</taxon>
        <taxon>Incirrata</taxon>
        <taxon>Octopodidae</taxon>
        <taxon>Octopus</taxon>
    </lineage>
</organism>
<dbReference type="OMA" id="CFGLCYQ"/>
<feature type="transmembrane region" description="Helical" evidence="2">
    <location>
        <begin position="162"/>
        <end position="187"/>
    </location>
</feature>
<feature type="region of interest" description="Disordered" evidence="1">
    <location>
        <begin position="249"/>
        <end position="303"/>
    </location>
</feature>
<feature type="transmembrane region" description="Helical" evidence="2">
    <location>
        <begin position="83"/>
        <end position="101"/>
    </location>
</feature>
<reference evidence="3" key="1">
    <citation type="submission" date="2015-07" db="EMBL/GenBank/DDBJ databases">
        <title>MeaNS - Measles Nucleotide Surveillance Program.</title>
        <authorList>
            <person name="Tran T."/>
            <person name="Druce J."/>
        </authorList>
    </citation>
    <scope>NUCLEOTIDE SEQUENCE</scope>
    <source>
        <strain evidence="3">UCB-OBI-ISO-001</strain>
        <tissue evidence="3">Gonad</tissue>
    </source>
</reference>
<dbReference type="KEGG" id="obi:106876524"/>
<dbReference type="EMBL" id="KQ421632">
    <property type="protein sequence ID" value="KOF76965.1"/>
    <property type="molecule type" value="Genomic_DNA"/>
</dbReference>
<evidence type="ECO:0008006" key="4">
    <source>
        <dbReference type="Google" id="ProtNLM"/>
    </source>
</evidence>
<feature type="transmembrane region" description="Helical" evidence="2">
    <location>
        <begin position="444"/>
        <end position="464"/>
    </location>
</feature>
<evidence type="ECO:0000256" key="1">
    <source>
        <dbReference type="SAM" id="MobiDB-lite"/>
    </source>
</evidence>
<name>A0A0L8GK96_OCTBM</name>
<feature type="compositionally biased region" description="Polar residues" evidence="1">
    <location>
        <begin position="281"/>
        <end position="296"/>
    </location>
</feature>
<feature type="transmembrane region" description="Helical" evidence="2">
    <location>
        <begin position="48"/>
        <end position="76"/>
    </location>
</feature>
<feature type="compositionally biased region" description="Polar residues" evidence="1">
    <location>
        <begin position="249"/>
        <end position="263"/>
    </location>
</feature>
<feature type="transmembrane region" description="Helical" evidence="2">
    <location>
        <begin position="476"/>
        <end position="501"/>
    </location>
</feature>
<dbReference type="OrthoDB" id="6101292at2759"/>
<evidence type="ECO:0000313" key="3">
    <source>
        <dbReference type="EMBL" id="KOF76965.1"/>
    </source>
</evidence>
<dbReference type="AlphaFoldDB" id="A0A0L8GK96"/>
<proteinExistence type="predicted"/>
<keyword evidence="2" id="KW-0472">Membrane</keyword>
<keyword evidence="2" id="KW-0812">Transmembrane</keyword>
<evidence type="ECO:0000256" key="2">
    <source>
        <dbReference type="SAM" id="Phobius"/>
    </source>
</evidence>
<feature type="transmembrane region" description="Helical" evidence="2">
    <location>
        <begin position="129"/>
        <end position="150"/>
    </location>
</feature>